<keyword evidence="17" id="KW-1185">Reference proteome</keyword>
<evidence type="ECO:0000313" key="17">
    <source>
        <dbReference type="Proteomes" id="UP000006672"/>
    </source>
</evidence>
<evidence type="ECO:0000256" key="1">
    <source>
        <dbReference type="ARBA" id="ARBA00001913"/>
    </source>
</evidence>
<dbReference type="GO" id="GO:0008449">
    <property type="term" value="F:N-acetylglucosamine-6-sulfatase activity"/>
    <property type="evidence" value="ECO:0007669"/>
    <property type="project" value="TreeGrafter"/>
</dbReference>
<sequence length="825" mass="96380">MSGLISLIPLTYFLWYALSLEAWLPNRPNIILIMTDDQDIELGSMQFMPKTVHLLKERGVTFNSGFVSTPICCPSRSSILTGMYAHNHHVLTNNHNCSGNNWRHNYEKSTFAVYLKNEASYTTAYFGKYLNEYIGSYIPPGWDYWMGLLRNSRFYNYTVNINGNKIKHGWDYGKDYFTDLIANDTIAFIRQLRDKDPFKPYMIVISFPAPHGPEDPAPQYSAWFQDVETHRTEAWNYAPNPDKQWLLQHTGRMEPVHVIFTDVLHRRRLQTLQSVDSNIQRLINELRDLGDLSNTVFIYTSDHGYHLGQFGLVKGKNMPYEFDIRVPYFIRGPGFPKNISIREPVMNVDIAPTILDIAGIAIPRHMDGRSLVQLIRQYDKPKKKTKKEAGKMEEFKWRDTVLIERGKMAKLTRIRDRLMKQRDRLSKDLRVQKACTRSEFREPCRKGQQWKCIHNSSGKWKIFKCEVNVDIIKECDCSSAALLKRRFRRSRPKHDEMLFQERISVQRTATIAQLDDEGETVSLDETLQKFWEEEFLQYIQEKEVMESGEWYQGVLENRNVGDVRIKRSIKMKKARIGSLCVRYNTSTSVICKPKVFLNSKLWTIHKAKVDHRIENLKRKLLLYKVMRRTLKRRRPSNDFLSSSDLTGCICSDTHARLPGNGSSHSDVLWWRKSGRNINNNSFAGINPKSSNHGELHANCVVPQMNCFVHGANHWRTPPFWPERYGQFCFCQNSNNNTYWCIRTVNSTHNFLYCEFITGFISYYDLNADPYQLHNIIWSIPLGILEQLSRQLELLRTCQGHAQCEHYSSSLWHLPVMESDNNSINQ</sequence>
<dbReference type="WBParaSite" id="Bm4949b.1">
    <property type="protein sequence ID" value="Bm4949b.1"/>
    <property type="gene ID" value="WBGene00225210"/>
</dbReference>
<evidence type="ECO:0000256" key="6">
    <source>
        <dbReference type="ARBA" id="ARBA00022723"/>
    </source>
</evidence>
<keyword evidence="8" id="KW-0378">Hydrolase</keyword>
<organism evidence="16">
    <name type="scientific">Brugia malayi</name>
    <name type="common">Filarial nematode worm</name>
    <dbReference type="NCBI Taxonomy" id="6279"/>
    <lineage>
        <taxon>Eukaryota</taxon>
        <taxon>Metazoa</taxon>
        <taxon>Ecdysozoa</taxon>
        <taxon>Nematoda</taxon>
        <taxon>Chromadorea</taxon>
        <taxon>Rhabditida</taxon>
        <taxon>Spirurina</taxon>
        <taxon>Spiruromorpha</taxon>
        <taxon>Filarioidea</taxon>
        <taxon>Onchocercidae</taxon>
        <taxon>Brugia</taxon>
    </lineage>
</organism>
<dbReference type="GO" id="GO:0046872">
    <property type="term" value="F:metal ion binding"/>
    <property type="evidence" value="ECO:0007669"/>
    <property type="project" value="UniProtKB-KW"/>
</dbReference>
<keyword evidence="9" id="KW-0256">Endoplasmic reticulum</keyword>
<dbReference type="InterPro" id="IPR000917">
    <property type="entry name" value="Sulfatase_N"/>
</dbReference>
<reference evidence="18" key="3">
    <citation type="submission" date="2019-12" db="UniProtKB">
        <authorList>
            <consortium name="WormBaseParasite"/>
        </authorList>
    </citation>
    <scope>IDENTIFICATION</scope>
</reference>
<keyword evidence="7 13" id="KW-0732">Signal</keyword>
<evidence type="ECO:0000256" key="11">
    <source>
        <dbReference type="ARBA" id="ARBA00023034"/>
    </source>
</evidence>
<dbReference type="Pfam" id="PF00884">
    <property type="entry name" value="Sulfatase"/>
    <property type="match status" value="1"/>
</dbReference>
<dbReference type="CDD" id="cd16147">
    <property type="entry name" value="G6S"/>
    <property type="match status" value="1"/>
</dbReference>
<dbReference type="PANTHER" id="PTHR43108:SF16">
    <property type="entry name" value="EXTRACELLULAR SULFATASE SULF-1 HOMOLOG"/>
    <property type="match status" value="1"/>
</dbReference>
<dbReference type="OrthoDB" id="96314at2759"/>
<feature type="signal peptide" evidence="13">
    <location>
        <begin position="1"/>
        <end position="22"/>
    </location>
</feature>
<evidence type="ECO:0000313" key="16">
    <source>
        <dbReference type="EMBL" id="VIO88130.1"/>
    </source>
</evidence>
<dbReference type="STRING" id="6279.A0A5S6PNQ9"/>
<evidence type="ECO:0000259" key="14">
    <source>
        <dbReference type="Pfam" id="PF00884"/>
    </source>
</evidence>
<dbReference type="PANTHER" id="PTHR43108">
    <property type="entry name" value="N-ACETYLGLUCOSAMINE-6-SULFATASE FAMILY MEMBER"/>
    <property type="match status" value="1"/>
</dbReference>
<dbReference type="SUPFAM" id="SSF53649">
    <property type="entry name" value="Alkaline phosphatase-like"/>
    <property type="match status" value="2"/>
</dbReference>
<dbReference type="Proteomes" id="UP000006672">
    <property type="component" value="Unassembled WGS sequence"/>
</dbReference>
<dbReference type="RefSeq" id="XP_042930634.1">
    <property type="nucleotide sequence ID" value="XM_043074700.1"/>
</dbReference>
<evidence type="ECO:0000256" key="4">
    <source>
        <dbReference type="ARBA" id="ARBA00004348"/>
    </source>
</evidence>
<reference evidence="16" key="2">
    <citation type="submission" date="2019-04" db="EMBL/GenBank/DDBJ databases">
        <authorList>
            <person name="Howe K."/>
            <person name="Paulini M."/>
            <person name="Williams G."/>
        </authorList>
    </citation>
    <scope>NUCLEOTIDE SEQUENCE [LARGE SCALE GENOMIC DNA]</scope>
    <source>
        <strain evidence="16">FR3</strain>
    </source>
</reference>
<dbReference type="Pfam" id="PF12548">
    <property type="entry name" value="DUF3740"/>
    <property type="match status" value="1"/>
</dbReference>
<keyword evidence="10" id="KW-0106">Calcium</keyword>
<dbReference type="AlphaFoldDB" id="A0A4E9F0S8"/>
<dbReference type="GeneID" id="6095336"/>
<proteinExistence type="inferred from homology"/>
<evidence type="ECO:0000256" key="9">
    <source>
        <dbReference type="ARBA" id="ARBA00022824"/>
    </source>
</evidence>
<dbReference type="Gene3D" id="3.40.720.10">
    <property type="entry name" value="Alkaline Phosphatase, subunit A"/>
    <property type="match status" value="1"/>
</dbReference>
<evidence type="ECO:0000256" key="7">
    <source>
        <dbReference type="ARBA" id="ARBA00022729"/>
    </source>
</evidence>
<dbReference type="GO" id="GO:0015012">
    <property type="term" value="P:heparan sulfate proteoglycan biosynthetic process"/>
    <property type="evidence" value="ECO:0007669"/>
    <property type="project" value="EnsemblMetazoa"/>
</dbReference>
<reference evidence="17" key="1">
    <citation type="journal article" date="2007" name="Science">
        <title>Draft genome of the filarial nematode parasite Brugia malayi.</title>
        <authorList>
            <person name="Ghedin E."/>
            <person name="Wang S."/>
            <person name="Spiro D."/>
            <person name="Caler E."/>
            <person name="Zhao Q."/>
            <person name="Crabtree J."/>
            <person name="Allen J.E."/>
            <person name="Delcher A.L."/>
            <person name="Guiliano D.B."/>
            <person name="Miranda-Saavedra D."/>
            <person name="Angiuoli S.V."/>
            <person name="Creasy T."/>
            <person name="Amedeo P."/>
            <person name="Haas B."/>
            <person name="El-Sayed N.M."/>
            <person name="Wortman J.R."/>
            <person name="Feldblyum T."/>
            <person name="Tallon L."/>
            <person name="Schatz M."/>
            <person name="Shumway M."/>
            <person name="Koo H."/>
            <person name="Salzberg S.L."/>
            <person name="Schobel S."/>
            <person name="Pertea M."/>
            <person name="Pop M."/>
            <person name="White O."/>
            <person name="Barton G.J."/>
            <person name="Carlow C.K."/>
            <person name="Crawford M.J."/>
            <person name="Daub J."/>
            <person name="Dimmic M.W."/>
            <person name="Estes C.F."/>
            <person name="Foster J.M."/>
            <person name="Ganatra M."/>
            <person name="Gregory W.F."/>
            <person name="Johnson N.M."/>
            <person name="Jin J."/>
            <person name="Komuniecki R."/>
            <person name="Korf I."/>
            <person name="Kumar S."/>
            <person name="Laney S."/>
            <person name="Li B.W."/>
            <person name="Li W."/>
            <person name="Lindblom T.H."/>
            <person name="Lustigman S."/>
            <person name="Ma D."/>
            <person name="Maina C.V."/>
            <person name="Martin D.M."/>
            <person name="McCarter J.P."/>
            <person name="McReynolds L."/>
            <person name="Mitreva M."/>
            <person name="Nutman T.B."/>
            <person name="Parkinson J."/>
            <person name="Peregrin-Alvarez J.M."/>
            <person name="Poole C."/>
            <person name="Ren Q."/>
            <person name="Saunders L."/>
            <person name="Sluder A.E."/>
            <person name="Smith K."/>
            <person name="Stanke M."/>
            <person name="Unnasch T.R."/>
            <person name="Ware J."/>
            <person name="Wei A.D."/>
            <person name="Weil G."/>
            <person name="Williams D.J."/>
            <person name="Zhang Y."/>
            <person name="Williams S.A."/>
            <person name="Fraser-Liggett C."/>
            <person name="Slatko B."/>
            <person name="Blaxter M.L."/>
            <person name="Scott A.L."/>
        </authorList>
    </citation>
    <scope>NUCLEOTIDE SEQUENCE</scope>
    <source>
        <strain evidence="17">FR3</strain>
    </source>
</reference>
<evidence type="ECO:0000259" key="15">
    <source>
        <dbReference type="Pfam" id="PF12548"/>
    </source>
</evidence>
<dbReference type="InterPro" id="IPR024609">
    <property type="entry name" value="Extracellular_sulfatase_C"/>
</dbReference>
<evidence type="ECO:0000313" key="18">
    <source>
        <dbReference type="WBParaSite" id="Bm4949b.1"/>
    </source>
</evidence>
<protein>
    <submittedName>
        <fullName evidence="18">BMA-SUL-1</fullName>
    </submittedName>
</protein>
<feature type="domain" description="Extracellular sulfatase C-terminal" evidence="15">
    <location>
        <begin position="512"/>
        <end position="636"/>
    </location>
</feature>
<dbReference type="InterPro" id="IPR017850">
    <property type="entry name" value="Alkaline_phosphatase_core_sf"/>
</dbReference>
<evidence type="ECO:0000256" key="3">
    <source>
        <dbReference type="ARBA" id="ARBA00004241"/>
    </source>
</evidence>
<keyword evidence="12" id="KW-0325">Glycoprotein</keyword>
<dbReference type="InterPro" id="IPR024607">
    <property type="entry name" value="Sulfatase_CS"/>
</dbReference>
<name>A0A4E9F0S8_BRUMA</name>
<dbReference type="GO" id="GO:0005783">
    <property type="term" value="C:endoplasmic reticulum"/>
    <property type="evidence" value="ECO:0007669"/>
    <property type="project" value="UniProtKB-SubCell"/>
</dbReference>
<comment type="subcellular location">
    <subcellularLocation>
        <location evidence="3">Cell surface</location>
    </subcellularLocation>
    <subcellularLocation>
        <location evidence="2">Endoplasmic reticulum</location>
    </subcellularLocation>
    <subcellularLocation>
        <location evidence="4">Golgi apparatus</location>
        <location evidence="4">Golgi stack</location>
    </subcellularLocation>
</comment>
<evidence type="ECO:0000256" key="10">
    <source>
        <dbReference type="ARBA" id="ARBA00022837"/>
    </source>
</evidence>
<dbReference type="EMBL" id="CAAKNF010000196">
    <property type="protein sequence ID" value="VIO88130.1"/>
    <property type="molecule type" value="Genomic_DNA"/>
</dbReference>
<feature type="chain" id="PRO_5020041382" evidence="13">
    <location>
        <begin position="23"/>
        <end position="825"/>
    </location>
</feature>
<dbReference type="GO" id="GO:0005795">
    <property type="term" value="C:Golgi stack"/>
    <property type="evidence" value="ECO:0007669"/>
    <property type="project" value="UniProtKB-SubCell"/>
</dbReference>
<evidence type="ECO:0000256" key="12">
    <source>
        <dbReference type="ARBA" id="ARBA00023180"/>
    </source>
</evidence>
<comment type="similarity">
    <text evidence="5">Belongs to the sulfatase family.</text>
</comment>
<comment type="cofactor">
    <cofactor evidence="1">
        <name>Ca(2+)</name>
        <dbReference type="ChEBI" id="CHEBI:29108"/>
    </cofactor>
</comment>
<dbReference type="GO" id="GO:0017095">
    <property type="term" value="F:heparan sulfate 6-sulfotransferase activity"/>
    <property type="evidence" value="ECO:0007669"/>
    <property type="project" value="EnsemblMetazoa"/>
</dbReference>
<evidence type="ECO:0000256" key="5">
    <source>
        <dbReference type="ARBA" id="ARBA00008779"/>
    </source>
</evidence>
<gene>
    <name evidence="16 18" type="primary">Bma-sul-1</name>
    <name evidence="16" type="ORF">BM_BM4949</name>
</gene>
<evidence type="ECO:0000256" key="8">
    <source>
        <dbReference type="ARBA" id="ARBA00022801"/>
    </source>
</evidence>
<keyword evidence="6" id="KW-0479">Metal-binding</keyword>
<dbReference type="GO" id="GO:0005539">
    <property type="term" value="F:glycosaminoglycan binding"/>
    <property type="evidence" value="ECO:0007669"/>
    <property type="project" value="TreeGrafter"/>
</dbReference>
<dbReference type="CTD" id="6095336"/>
<dbReference type="GO" id="GO:0009986">
    <property type="term" value="C:cell surface"/>
    <property type="evidence" value="ECO:0007669"/>
    <property type="project" value="UniProtKB-SubCell"/>
</dbReference>
<evidence type="ECO:0000256" key="2">
    <source>
        <dbReference type="ARBA" id="ARBA00004240"/>
    </source>
</evidence>
<accession>A0A5S6PNQ9</accession>
<keyword evidence="11" id="KW-0333">Golgi apparatus</keyword>
<accession>A0A4E9F0S8</accession>
<feature type="domain" description="Sulfatase N-terminal" evidence="14">
    <location>
        <begin position="28"/>
        <end position="360"/>
    </location>
</feature>
<evidence type="ECO:0000256" key="13">
    <source>
        <dbReference type="SAM" id="SignalP"/>
    </source>
</evidence>
<dbReference type="PROSITE" id="PS00523">
    <property type="entry name" value="SULFATASE_1"/>
    <property type="match status" value="1"/>
</dbReference>